<evidence type="ECO:0000256" key="4">
    <source>
        <dbReference type="SAM" id="SignalP"/>
    </source>
</evidence>
<keyword evidence="2 6" id="KW-0456">Lyase</keyword>
<sequence>MRHVFILLISLLLCWSSAGWGAGEPQNDNSSYVFLQREALVEARDQLQQHRALPQTELAYRELLHAADRALKSPVMSVTQKLSIPPSGDRHDYLSLAAYWWPDPHQKEGVPWIRRDGEVNPATKNEQTDAVRLATFTQRVWVLSLAWYFSGKPEYANKAITLIRAWFISPETRMNPNLNYAQAITGRNSGRGAGVLDGRYFATRMVDALLILRQSPGWRHEDEQSLRQWMTDYLSWLQNSPSGKQESTAKNNHGSWYAVQVAGIAAYLGKPETVNAMIALARKKLAHQLSADGSQPEELARTRSFHYSLFNLQAASLMAMLAERDGEDLWQALTPQGSSLLAALDFMAPYLDVHRPWPYKTMGREGAALIPLMLQAERATGSLRYQAILHQAGFMPFLRGEWDGAPDPGADVRRESWLLSQPRQRADNSQHNK</sequence>
<dbReference type="InterPro" id="IPR008397">
    <property type="entry name" value="Alginate_lyase_dom"/>
</dbReference>
<name>A0ABY8GBU8_9GAMM</name>
<dbReference type="SUPFAM" id="SSF48230">
    <property type="entry name" value="Chondroitin AC/alginate lyase"/>
    <property type="match status" value="1"/>
</dbReference>
<dbReference type="EMBL" id="CP114280">
    <property type="protein sequence ID" value="WFN57438.1"/>
    <property type="molecule type" value="Genomic_DNA"/>
</dbReference>
<protein>
    <submittedName>
        <fullName evidence="6">Alginate lyase family protein</fullName>
    </submittedName>
</protein>
<dbReference type="RefSeq" id="WP_125258014.1">
    <property type="nucleotide sequence ID" value="NZ_CP114280.1"/>
</dbReference>
<feature type="domain" description="Alginate lyase" evidence="5">
    <location>
        <begin position="77"/>
        <end position="357"/>
    </location>
</feature>
<keyword evidence="1 4" id="KW-0732">Signal</keyword>
<dbReference type="GO" id="GO:0016829">
    <property type="term" value="F:lyase activity"/>
    <property type="evidence" value="ECO:0007669"/>
    <property type="project" value="UniProtKB-KW"/>
</dbReference>
<evidence type="ECO:0000256" key="2">
    <source>
        <dbReference type="ARBA" id="ARBA00023239"/>
    </source>
</evidence>
<feature type="signal peptide" evidence="4">
    <location>
        <begin position="1"/>
        <end position="22"/>
    </location>
</feature>
<feature type="region of interest" description="Disordered" evidence="3">
    <location>
        <begin position="409"/>
        <end position="433"/>
    </location>
</feature>
<dbReference type="Pfam" id="PF05426">
    <property type="entry name" value="Alginate_lyase"/>
    <property type="match status" value="1"/>
</dbReference>
<evidence type="ECO:0000256" key="3">
    <source>
        <dbReference type="SAM" id="MobiDB-lite"/>
    </source>
</evidence>
<organism evidence="6 7">
    <name type="scientific">Dickeya lacustris</name>
    <dbReference type="NCBI Taxonomy" id="2259638"/>
    <lineage>
        <taxon>Bacteria</taxon>
        <taxon>Pseudomonadati</taxon>
        <taxon>Pseudomonadota</taxon>
        <taxon>Gammaproteobacteria</taxon>
        <taxon>Enterobacterales</taxon>
        <taxon>Pectobacteriaceae</taxon>
        <taxon>Dickeya</taxon>
    </lineage>
</organism>
<evidence type="ECO:0000313" key="7">
    <source>
        <dbReference type="Proteomes" id="UP001219630"/>
    </source>
</evidence>
<keyword evidence="7" id="KW-1185">Reference proteome</keyword>
<accession>A0ABY8GBU8</accession>
<feature type="chain" id="PRO_5045387287" evidence="4">
    <location>
        <begin position="23"/>
        <end position="433"/>
    </location>
</feature>
<proteinExistence type="predicted"/>
<evidence type="ECO:0000256" key="1">
    <source>
        <dbReference type="ARBA" id="ARBA00022729"/>
    </source>
</evidence>
<dbReference type="Proteomes" id="UP001219630">
    <property type="component" value="Chromosome"/>
</dbReference>
<gene>
    <name evidence="6" type="ORF">O1Q98_09740</name>
</gene>
<dbReference type="Gene3D" id="1.50.10.100">
    <property type="entry name" value="Chondroitin AC/alginate lyase"/>
    <property type="match status" value="1"/>
</dbReference>
<reference evidence="6 7" key="1">
    <citation type="submission" date="2022-12" db="EMBL/GenBank/DDBJ databases">
        <title>Complete genome sequencing of Dickeya lacustris type strain LMG30899.</title>
        <authorList>
            <person name="Dobhal S."/>
            <person name="Arizala D."/>
            <person name="Arif M."/>
        </authorList>
    </citation>
    <scope>NUCLEOTIDE SEQUENCE [LARGE SCALE GENOMIC DNA]</scope>
    <source>
        <strain evidence="6 7">LMG30899</strain>
    </source>
</reference>
<evidence type="ECO:0000313" key="6">
    <source>
        <dbReference type="EMBL" id="WFN57438.1"/>
    </source>
</evidence>
<feature type="compositionally biased region" description="Basic and acidic residues" evidence="3">
    <location>
        <begin position="424"/>
        <end position="433"/>
    </location>
</feature>
<dbReference type="InterPro" id="IPR008929">
    <property type="entry name" value="Chondroitin_lyas"/>
</dbReference>
<evidence type="ECO:0000259" key="5">
    <source>
        <dbReference type="Pfam" id="PF05426"/>
    </source>
</evidence>